<accession>A0ACB9Q953</accession>
<comment type="caution">
    <text evidence="1">The sequence shown here is derived from an EMBL/GenBank/DDBJ whole genome shotgun (WGS) entry which is preliminary data.</text>
</comment>
<evidence type="ECO:0000313" key="2">
    <source>
        <dbReference type="Proteomes" id="UP000828941"/>
    </source>
</evidence>
<name>A0ACB9Q953_BAUVA</name>
<gene>
    <name evidence="1" type="ORF">L6164_000859</name>
</gene>
<keyword evidence="2" id="KW-1185">Reference proteome</keyword>
<reference evidence="1 2" key="1">
    <citation type="journal article" date="2022" name="DNA Res.">
        <title>Chromosomal-level genome assembly of the orchid tree Bauhinia variegata (Leguminosae; Cercidoideae) supports the allotetraploid origin hypothesis of Bauhinia.</title>
        <authorList>
            <person name="Zhong Y."/>
            <person name="Chen Y."/>
            <person name="Zheng D."/>
            <person name="Pang J."/>
            <person name="Liu Y."/>
            <person name="Luo S."/>
            <person name="Meng S."/>
            <person name="Qian L."/>
            <person name="Wei D."/>
            <person name="Dai S."/>
            <person name="Zhou R."/>
        </authorList>
    </citation>
    <scope>NUCLEOTIDE SEQUENCE [LARGE SCALE GENOMIC DNA]</scope>
    <source>
        <strain evidence="1">BV-YZ2020</strain>
    </source>
</reference>
<evidence type="ECO:0000313" key="1">
    <source>
        <dbReference type="EMBL" id="KAI4356874.1"/>
    </source>
</evidence>
<dbReference type="Proteomes" id="UP000828941">
    <property type="component" value="Chromosome 1"/>
</dbReference>
<proteinExistence type="predicted"/>
<dbReference type="EMBL" id="CM039426">
    <property type="protein sequence ID" value="KAI4356874.1"/>
    <property type="molecule type" value="Genomic_DNA"/>
</dbReference>
<sequence>MLLNLKAFTSVWNADFDDNLLKFHEFEFLELRSISMRVRILLELAGGIDFLGNDLNPLEEQELEVSSRKSFSKRGLRSNGFNLFWRIVELEPMTLFGKKEN</sequence>
<organism evidence="1 2">
    <name type="scientific">Bauhinia variegata</name>
    <name type="common">Purple orchid tree</name>
    <name type="synonym">Phanera variegata</name>
    <dbReference type="NCBI Taxonomy" id="167791"/>
    <lineage>
        <taxon>Eukaryota</taxon>
        <taxon>Viridiplantae</taxon>
        <taxon>Streptophyta</taxon>
        <taxon>Embryophyta</taxon>
        <taxon>Tracheophyta</taxon>
        <taxon>Spermatophyta</taxon>
        <taxon>Magnoliopsida</taxon>
        <taxon>eudicotyledons</taxon>
        <taxon>Gunneridae</taxon>
        <taxon>Pentapetalae</taxon>
        <taxon>rosids</taxon>
        <taxon>fabids</taxon>
        <taxon>Fabales</taxon>
        <taxon>Fabaceae</taxon>
        <taxon>Cercidoideae</taxon>
        <taxon>Cercideae</taxon>
        <taxon>Bauhiniinae</taxon>
        <taxon>Bauhinia</taxon>
    </lineage>
</organism>
<protein>
    <submittedName>
        <fullName evidence="1">Uncharacterized protein</fullName>
    </submittedName>
</protein>